<dbReference type="GO" id="GO:0003955">
    <property type="term" value="F:NAD(P)H dehydrogenase (quinone) activity"/>
    <property type="evidence" value="ECO:0007669"/>
    <property type="project" value="TreeGrafter"/>
</dbReference>
<evidence type="ECO:0000256" key="2">
    <source>
        <dbReference type="SAM" id="Phobius"/>
    </source>
</evidence>
<reference evidence="4 5" key="1">
    <citation type="submission" date="2020-05" db="EMBL/GenBank/DDBJ databases">
        <title>Actinomyces sp. zg-325.</title>
        <authorList>
            <person name="Yang C."/>
        </authorList>
    </citation>
    <scope>NUCLEOTIDE SEQUENCE [LARGE SCALE GENOMIC DNA]</scope>
    <source>
        <strain evidence="5">zg-325</strain>
    </source>
</reference>
<name>A0A6M8AXR8_9ACTO</name>
<dbReference type="Gene3D" id="3.40.50.360">
    <property type="match status" value="1"/>
</dbReference>
<keyword evidence="2" id="KW-1133">Transmembrane helix</keyword>
<dbReference type="RefSeq" id="WP_159524198.1">
    <property type="nucleotide sequence ID" value="NZ_CP053642.1"/>
</dbReference>
<dbReference type="PANTHER" id="PTHR47307:SF1">
    <property type="entry name" value="GLUTATHIONE-REGULATED POTASSIUM-EFFLUX SYSTEM ANCILLARY PROTEIN KEFG"/>
    <property type="match status" value="1"/>
</dbReference>
<evidence type="ECO:0000259" key="3">
    <source>
        <dbReference type="Pfam" id="PF02525"/>
    </source>
</evidence>
<protein>
    <submittedName>
        <fullName evidence="4">NAD(P)H-dependent oxidoreductase</fullName>
    </submittedName>
</protein>
<dbReference type="InterPro" id="IPR029039">
    <property type="entry name" value="Flavoprotein-like_sf"/>
</dbReference>
<sequence>MNTLVLVFHPDLTSSVVNRALAAEAEGVAGVTVRRMYDLYPTGVINVAAEQAAMDGADRIVIQFPLHWYSAPPLVQQWLDDVLTFGWAYGPDGVALLGKELMIAATAGAAEYGRRRMVGYSLTELLRPFQALAATCSMTYLVPFIVMGCLGIMETDLMARRAEYRSVLTSANRPILGRLE</sequence>
<dbReference type="KEGG" id="amam:HPC72_02175"/>
<proteinExistence type="predicted"/>
<feature type="transmembrane region" description="Helical" evidence="2">
    <location>
        <begin position="131"/>
        <end position="153"/>
    </location>
</feature>
<gene>
    <name evidence="4" type="ORF">HPC72_02175</name>
</gene>
<evidence type="ECO:0000256" key="1">
    <source>
        <dbReference type="ARBA" id="ARBA00023002"/>
    </source>
</evidence>
<feature type="domain" description="Flavodoxin-like fold" evidence="3">
    <location>
        <begin position="1"/>
        <end position="166"/>
    </location>
</feature>
<dbReference type="InterPro" id="IPR003680">
    <property type="entry name" value="Flavodoxin_fold"/>
</dbReference>
<dbReference type="InterPro" id="IPR046980">
    <property type="entry name" value="KefG/KefF"/>
</dbReference>
<accession>A0A6M8AXR8</accession>
<keyword evidence="2" id="KW-0472">Membrane</keyword>
<keyword evidence="5" id="KW-1185">Reference proteome</keyword>
<organism evidence="4 5">
    <name type="scientific">Actinomyces marmotae</name>
    <dbReference type="NCBI Taxonomy" id="2737173"/>
    <lineage>
        <taxon>Bacteria</taxon>
        <taxon>Bacillati</taxon>
        <taxon>Actinomycetota</taxon>
        <taxon>Actinomycetes</taxon>
        <taxon>Actinomycetales</taxon>
        <taxon>Actinomycetaceae</taxon>
        <taxon>Actinomyces</taxon>
    </lineage>
</organism>
<dbReference type="SUPFAM" id="SSF52218">
    <property type="entry name" value="Flavoproteins"/>
    <property type="match status" value="1"/>
</dbReference>
<keyword evidence="2" id="KW-0812">Transmembrane</keyword>
<dbReference type="EMBL" id="CP053642">
    <property type="protein sequence ID" value="QKD79219.1"/>
    <property type="molecule type" value="Genomic_DNA"/>
</dbReference>
<dbReference type="GO" id="GO:0010181">
    <property type="term" value="F:FMN binding"/>
    <property type="evidence" value="ECO:0007669"/>
    <property type="project" value="TreeGrafter"/>
</dbReference>
<dbReference type="Proteomes" id="UP000504752">
    <property type="component" value="Chromosome"/>
</dbReference>
<evidence type="ECO:0000313" key="5">
    <source>
        <dbReference type="Proteomes" id="UP000504752"/>
    </source>
</evidence>
<evidence type="ECO:0000313" key="4">
    <source>
        <dbReference type="EMBL" id="QKD79219.1"/>
    </source>
</evidence>
<dbReference type="AlphaFoldDB" id="A0A6M8AXR8"/>
<dbReference type="GO" id="GO:0009055">
    <property type="term" value="F:electron transfer activity"/>
    <property type="evidence" value="ECO:0007669"/>
    <property type="project" value="TreeGrafter"/>
</dbReference>
<keyword evidence="1" id="KW-0560">Oxidoreductase</keyword>
<dbReference type="Pfam" id="PF02525">
    <property type="entry name" value="Flavodoxin_2"/>
    <property type="match status" value="1"/>
</dbReference>
<dbReference type="PANTHER" id="PTHR47307">
    <property type="entry name" value="GLUTATHIONE-REGULATED POTASSIUM-EFFLUX SYSTEM ANCILLARY PROTEIN KEFG"/>
    <property type="match status" value="1"/>
</dbReference>